<dbReference type="Gene3D" id="3.90.1150.10">
    <property type="entry name" value="Aspartate Aminotransferase, domain 1"/>
    <property type="match status" value="1"/>
</dbReference>
<evidence type="ECO:0000313" key="3">
    <source>
        <dbReference type="EMBL" id="AKB12565.1"/>
    </source>
</evidence>
<keyword evidence="3" id="KW-0808">Transferase</keyword>
<dbReference type="HOGENOM" id="CLU_2420104_0_0_2"/>
<dbReference type="Gene3D" id="1.10.260.50">
    <property type="match status" value="1"/>
</dbReference>
<reference evidence="3 4" key="1">
    <citation type="submission" date="2014-07" db="EMBL/GenBank/DDBJ databases">
        <title>Methanogenic archaea and the global carbon cycle.</title>
        <authorList>
            <person name="Henriksen J.R."/>
            <person name="Luke J."/>
            <person name="Reinhart S."/>
            <person name="Benedict M.N."/>
            <person name="Youngblut N.D."/>
            <person name="Metcalf M.E."/>
            <person name="Whitaker R.J."/>
            <person name="Metcalf W.W."/>
        </authorList>
    </citation>
    <scope>NUCLEOTIDE SEQUENCE [LARGE SCALE GENOMIC DNA]</scope>
    <source>
        <strain evidence="4">ATCC 43570 / DSM 1825 / OCM 12 / VKM B-1830 / TM-1</strain>
    </source>
</reference>
<dbReference type="Pfam" id="PF00266">
    <property type="entry name" value="Aminotran_5"/>
    <property type="match status" value="1"/>
</dbReference>
<feature type="domain" description="Aminotransferase class V" evidence="2">
    <location>
        <begin position="18"/>
        <end position="67"/>
    </location>
</feature>
<gene>
    <name evidence="3" type="ORF">MSTHT_0807</name>
</gene>
<dbReference type="GeneID" id="41603843"/>
<dbReference type="InterPro" id="IPR015422">
    <property type="entry name" value="PyrdxlP-dep_Trfase_small"/>
</dbReference>
<dbReference type="KEGG" id="mthr:MSTHT_0807"/>
<evidence type="ECO:0000256" key="1">
    <source>
        <dbReference type="ARBA" id="ARBA00001933"/>
    </source>
</evidence>
<proteinExistence type="predicted"/>
<dbReference type="PATRIC" id="fig|523844.20.peg.1032"/>
<dbReference type="AlphaFoldDB" id="A0A0E3NCI6"/>
<sequence length="91" mass="10490">MIIHNCEGDNVIVDDKAVYIDNSATTPIRKEVVEAMFAYMKENFGNPSSIYEIGKISKHVIDRARKRLPMRPRLKKTRSILQIYTLRPGVQ</sequence>
<dbReference type="RefSeq" id="WP_231588187.1">
    <property type="nucleotide sequence ID" value="NZ_CP009501.1"/>
</dbReference>
<dbReference type="STRING" id="523844.MSTHT_0807"/>
<evidence type="ECO:0000259" key="2">
    <source>
        <dbReference type="Pfam" id="PF00266"/>
    </source>
</evidence>
<accession>A0A0E3NCI6</accession>
<name>A0A0E3NCI6_METTT</name>
<dbReference type="GO" id="GO:0031071">
    <property type="term" value="F:cysteine desulfurase activity"/>
    <property type="evidence" value="ECO:0007669"/>
    <property type="project" value="UniProtKB-EC"/>
</dbReference>
<evidence type="ECO:0000313" key="4">
    <source>
        <dbReference type="Proteomes" id="UP000066529"/>
    </source>
</evidence>
<dbReference type="PANTHER" id="PTHR11601">
    <property type="entry name" value="CYSTEINE DESULFURYLASE FAMILY MEMBER"/>
    <property type="match status" value="1"/>
</dbReference>
<dbReference type="SUPFAM" id="SSF53383">
    <property type="entry name" value="PLP-dependent transferases"/>
    <property type="match status" value="1"/>
</dbReference>
<comment type="cofactor">
    <cofactor evidence="1">
        <name>pyridoxal 5'-phosphate</name>
        <dbReference type="ChEBI" id="CHEBI:597326"/>
    </cofactor>
</comment>
<dbReference type="PANTHER" id="PTHR11601:SF34">
    <property type="entry name" value="CYSTEINE DESULFURASE"/>
    <property type="match status" value="1"/>
</dbReference>
<dbReference type="EC" id="2.8.1.7" evidence="3"/>
<dbReference type="EMBL" id="CP009501">
    <property type="protein sequence ID" value="AKB12565.1"/>
    <property type="molecule type" value="Genomic_DNA"/>
</dbReference>
<dbReference type="Proteomes" id="UP000066529">
    <property type="component" value="Chromosome"/>
</dbReference>
<dbReference type="InterPro" id="IPR000192">
    <property type="entry name" value="Aminotrans_V_dom"/>
</dbReference>
<dbReference type="InterPro" id="IPR015424">
    <property type="entry name" value="PyrdxlP-dep_Trfase"/>
</dbReference>
<protein>
    <submittedName>
        <fullName evidence="3">Cysteine desulfurase</fullName>
        <ecNumber evidence="3">2.8.1.7</ecNumber>
    </submittedName>
</protein>
<organism evidence="3 4">
    <name type="scientific">Methanosarcina thermophila (strain ATCC 43570 / DSM 1825 / OCM 12 / VKM B-1830 / TM-1)</name>
    <dbReference type="NCBI Taxonomy" id="523844"/>
    <lineage>
        <taxon>Archaea</taxon>
        <taxon>Methanobacteriati</taxon>
        <taxon>Methanobacteriota</taxon>
        <taxon>Stenosarchaea group</taxon>
        <taxon>Methanomicrobia</taxon>
        <taxon>Methanosarcinales</taxon>
        <taxon>Methanosarcinaceae</taxon>
        <taxon>Methanosarcina</taxon>
    </lineage>
</organism>